<dbReference type="InterPro" id="IPR002903">
    <property type="entry name" value="RsmH"/>
</dbReference>
<dbReference type="Pfam" id="PF01795">
    <property type="entry name" value="Methyltransf_5"/>
    <property type="match status" value="1"/>
</dbReference>
<dbReference type="AlphaFoldDB" id="A0A4V1BX67"/>
<dbReference type="GO" id="GO:0070475">
    <property type="term" value="P:rRNA base methylation"/>
    <property type="evidence" value="ECO:0007669"/>
    <property type="project" value="UniProtKB-UniRule"/>
</dbReference>
<keyword evidence="6 7" id="KW-0949">S-adenosyl-L-methionine</keyword>
<dbReference type="NCBIfam" id="TIGR00006">
    <property type="entry name" value="16S rRNA (cytosine(1402)-N(4))-methyltransferase RsmH"/>
    <property type="match status" value="1"/>
</dbReference>
<evidence type="ECO:0000313" key="9">
    <source>
        <dbReference type="Proteomes" id="UP000295134"/>
    </source>
</evidence>
<organism evidence="8 9">
    <name type="scientific">Arsenophonus nasoniae</name>
    <name type="common">son-killer infecting Nasonia vitripennis</name>
    <dbReference type="NCBI Taxonomy" id="638"/>
    <lineage>
        <taxon>Bacteria</taxon>
        <taxon>Pseudomonadati</taxon>
        <taxon>Pseudomonadota</taxon>
        <taxon>Gammaproteobacteria</taxon>
        <taxon>Enterobacterales</taxon>
        <taxon>Morganellaceae</taxon>
        <taxon>Arsenophonus</taxon>
    </lineage>
</organism>
<dbReference type="InterPro" id="IPR029063">
    <property type="entry name" value="SAM-dependent_MTases_sf"/>
</dbReference>
<dbReference type="FunFam" id="1.10.150.170:FF:000001">
    <property type="entry name" value="Ribosomal RNA small subunit methyltransferase H"/>
    <property type="match status" value="1"/>
</dbReference>
<dbReference type="PANTHER" id="PTHR11265">
    <property type="entry name" value="S-ADENOSYL-METHYLTRANSFERASE MRAW"/>
    <property type="match status" value="1"/>
</dbReference>
<evidence type="ECO:0000256" key="1">
    <source>
        <dbReference type="ARBA" id="ARBA00010396"/>
    </source>
</evidence>
<dbReference type="SUPFAM" id="SSF81799">
    <property type="entry name" value="Putative methyltransferase TM0872, insert domain"/>
    <property type="match status" value="1"/>
</dbReference>
<dbReference type="Gene3D" id="3.40.50.150">
    <property type="entry name" value="Vaccinia Virus protein VP39"/>
    <property type="match status" value="1"/>
</dbReference>
<evidence type="ECO:0000256" key="2">
    <source>
        <dbReference type="ARBA" id="ARBA00022490"/>
    </source>
</evidence>
<dbReference type="GO" id="GO:0005737">
    <property type="term" value="C:cytoplasm"/>
    <property type="evidence" value="ECO:0007669"/>
    <property type="project" value="UniProtKB-SubCell"/>
</dbReference>
<keyword evidence="4 7" id="KW-0489">Methyltransferase</keyword>
<evidence type="ECO:0000256" key="4">
    <source>
        <dbReference type="ARBA" id="ARBA00022603"/>
    </source>
</evidence>
<dbReference type="EC" id="2.1.1.199" evidence="7"/>
<dbReference type="Proteomes" id="UP000295134">
    <property type="component" value="Chromosome"/>
</dbReference>
<evidence type="ECO:0000313" key="8">
    <source>
        <dbReference type="EMBL" id="QBY44633.1"/>
    </source>
</evidence>
<gene>
    <name evidence="7 8" type="primary">rsmH</name>
    <name evidence="8" type="ORF">ArsFIN_32190</name>
</gene>
<comment type="subcellular location">
    <subcellularLocation>
        <location evidence="7">Cytoplasm</location>
    </subcellularLocation>
</comment>
<comment type="catalytic activity">
    <reaction evidence="7">
        <text>cytidine(1402) in 16S rRNA + S-adenosyl-L-methionine = N(4)-methylcytidine(1402) in 16S rRNA + S-adenosyl-L-homocysteine + H(+)</text>
        <dbReference type="Rhea" id="RHEA:42928"/>
        <dbReference type="Rhea" id="RHEA-COMP:10286"/>
        <dbReference type="Rhea" id="RHEA-COMP:10287"/>
        <dbReference type="ChEBI" id="CHEBI:15378"/>
        <dbReference type="ChEBI" id="CHEBI:57856"/>
        <dbReference type="ChEBI" id="CHEBI:59789"/>
        <dbReference type="ChEBI" id="CHEBI:74506"/>
        <dbReference type="ChEBI" id="CHEBI:82748"/>
        <dbReference type="EC" id="2.1.1.199"/>
    </reaction>
</comment>
<dbReference type="SUPFAM" id="SSF53335">
    <property type="entry name" value="S-adenosyl-L-methionine-dependent methyltransferases"/>
    <property type="match status" value="1"/>
</dbReference>
<evidence type="ECO:0000256" key="6">
    <source>
        <dbReference type="ARBA" id="ARBA00022691"/>
    </source>
</evidence>
<feature type="binding site" evidence="7">
    <location>
        <position position="70"/>
    </location>
    <ligand>
        <name>S-adenosyl-L-methionine</name>
        <dbReference type="ChEBI" id="CHEBI:59789"/>
    </ligand>
</feature>
<dbReference type="InterPro" id="IPR023397">
    <property type="entry name" value="SAM-dep_MeTrfase_MraW_recog"/>
</dbReference>
<dbReference type="PANTHER" id="PTHR11265:SF0">
    <property type="entry name" value="12S RRNA N4-METHYLCYTIDINE METHYLTRANSFERASE"/>
    <property type="match status" value="1"/>
</dbReference>
<accession>A0A4V1BX67</accession>
<dbReference type="PIRSF" id="PIRSF004486">
    <property type="entry name" value="MraW"/>
    <property type="match status" value="1"/>
</dbReference>
<feature type="binding site" evidence="7">
    <location>
        <position position="95"/>
    </location>
    <ligand>
        <name>S-adenosyl-L-methionine</name>
        <dbReference type="ChEBI" id="CHEBI:59789"/>
    </ligand>
</feature>
<keyword evidence="3 7" id="KW-0698">rRNA processing</keyword>
<dbReference type="EMBL" id="CP038613">
    <property type="protein sequence ID" value="QBY44633.1"/>
    <property type="molecule type" value="Genomic_DNA"/>
</dbReference>
<dbReference type="GO" id="GO:0071424">
    <property type="term" value="F:rRNA (cytosine-N4-)-methyltransferase activity"/>
    <property type="evidence" value="ECO:0007669"/>
    <property type="project" value="UniProtKB-UniRule"/>
</dbReference>
<feature type="binding site" evidence="7">
    <location>
        <position position="117"/>
    </location>
    <ligand>
        <name>S-adenosyl-L-methionine</name>
        <dbReference type="ChEBI" id="CHEBI:59789"/>
    </ligand>
</feature>
<dbReference type="HAMAP" id="MF_01007">
    <property type="entry name" value="16SrRNA_methyltr_H"/>
    <property type="match status" value="1"/>
</dbReference>
<feature type="binding site" evidence="7">
    <location>
        <position position="124"/>
    </location>
    <ligand>
        <name>S-adenosyl-L-methionine</name>
        <dbReference type="ChEBI" id="CHEBI:59789"/>
    </ligand>
</feature>
<sequence length="331" mass="37041">MNHYQRGYRIYLFNMADSRFKHISVLLDEAVNGLNIKANGIYVDGTFGRGGHSQLILSRLGSKGRLIAIDRDPHAVAAAEEMITDNRFSIKHGSFSQLQTFIAQEGLVGKIDGVLLDLGVSSPQLDDPERGFSFMRDGPLDMRMDPTTGQSAAQWLMKADEADIAWVLKTYGEERFAKRIAKAIVARNHHSAEEPLTRTKQLAELIAQVSPFKEKHKHPATRSFQAIRIYINSELEEIAKALEGSLNILAPQGRLSIISFHSLEDRLVKRFIREHSRGPKVPVGLPLTDVQLKAIGSPILKVLGKMKPTEREIIENPRARSSVVRFAEMLE</sequence>
<feature type="binding site" evidence="7">
    <location>
        <begin position="50"/>
        <end position="52"/>
    </location>
    <ligand>
        <name>S-adenosyl-L-methionine</name>
        <dbReference type="ChEBI" id="CHEBI:59789"/>
    </ligand>
</feature>
<dbReference type="KEGG" id="ans:ArsFIN_32190"/>
<evidence type="ECO:0000256" key="7">
    <source>
        <dbReference type="HAMAP-Rule" id="MF_01007"/>
    </source>
</evidence>
<evidence type="ECO:0000256" key="3">
    <source>
        <dbReference type="ARBA" id="ARBA00022552"/>
    </source>
</evidence>
<evidence type="ECO:0000256" key="5">
    <source>
        <dbReference type="ARBA" id="ARBA00022679"/>
    </source>
</evidence>
<keyword evidence="5 7" id="KW-0808">Transferase</keyword>
<name>A0A4V1BX67_9GAMM</name>
<comment type="similarity">
    <text evidence="1 7">Belongs to the methyltransferase superfamily. RsmH family.</text>
</comment>
<proteinExistence type="inferred from homology"/>
<dbReference type="Gene3D" id="1.10.150.170">
    <property type="entry name" value="Putative methyltransferase TM0872, insert domain"/>
    <property type="match status" value="1"/>
</dbReference>
<reference evidence="8 9" key="1">
    <citation type="submission" date="2019-03" db="EMBL/GenBank/DDBJ databases">
        <title>Long-read sequencing reveals hyperdense prophage content in a complex bacterial symbiont genome.</title>
        <authorList>
            <person name="Frost C.L."/>
            <person name="Siozios S."/>
            <person name="Nadal-Jimenez P."/>
            <person name="Brockhurst M.A."/>
            <person name="King K.C."/>
            <person name="Darby A.C."/>
            <person name="Hurst G.D.D."/>
        </authorList>
    </citation>
    <scope>NUCLEOTIDE SEQUENCE [LARGE SCALE GENOMIC DNA]</scope>
    <source>
        <strain evidence="8 9">FIN</strain>
    </source>
</reference>
<protein>
    <recommendedName>
        <fullName evidence="7">Ribosomal RNA small subunit methyltransferase H</fullName>
        <ecNumber evidence="7">2.1.1.199</ecNumber>
    </recommendedName>
    <alternativeName>
        <fullName evidence="7">16S rRNA m(4)C1402 methyltransferase</fullName>
    </alternativeName>
    <alternativeName>
        <fullName evidence="7">rRNA (cytosine-N(4)-)-methyltransferase RsmH</fullName>
    </alternativeName>
</protein>
<keyword evidence="2 7" id="KW-0963">Cytoplasm</keyword>
<comment type="function">
    <text evidence="7">Specifically methylates the N4 position of cytidine in position 1402 (C1402) of 16S rRNA.</text>
</comment>